<keyword evidence="2 9" id="KW-0808">Transferase</keyword>
<dbReference type="EC" id="2.7.7.77" evidence="9"/>
<name>A0ABU2ZSS9_9ALTE</name>
<dbReference type="PANTHER" id="PTHR19136:SF81">
    <property type="entry name" value="MOLYBDENUM COFACTOR GUANYLYLTRANSFERASE"/>
    <property type="match status" value="1"/>
</dbReference>
<evidence type="ECO:0000313" key="10">
    <source>
        <dbReference type="Proteomes" id="UP001253545"/>
    </source>
</evidence>
<dbReference type="Gene3D" id="3.90.550.10">
    <property type="entry name" value="Spore Coat Polysaccharide Biosynthesis Protein SpsA, Chain A"/>
    <property type="match status" value="1"/>
</dbReference>
<keyword evidence="3" id="KW-0479">Metal-binding</keyword>
<dbReference type="GO" id="GO:0061603">
    <property type="term" value="F:molybdenum cofactor guanylyltransferase activity"/>
    <property type="evidence" value="ECO:0007669"/>
    <property type="project" value="UniProtKB-EC"/>
</dbReference>
<keyword evidence="10" id="KW-1185">Reference proteome</keyword>
<keyword evidence="1" id="KW-0963">Cytoplasm</keyword>
<dbReference type="PANTHER" id="PTHR19136">
    <property type="entry name" value="MOLYBDENUM COFACTOR GUANYLYLTRANSFERASE"/>
    <property type="match status" value="1"/>
</dbReference>
<keyword evidence="7" id="KW-0501">Molybdenum cofactor biosynthesis</keyword>
<dbReference type="Pfam" id="PF12804">
    <property type="entry name" value="NTP_transf_3"/>
    <property type="match status" value="1"/>
</dbReference>
<dbReference type="InterPro" id="IPR029044">
    <property type="entry name" value="Nucleotide-diphossugar_trans"/>
</dbReference>
<dbReference type="RefSeq" id="WP_311369209.1">
    <property type="nucleotide sequence ID" value="NZ_JAVRHX010000003.1"/>
</dbReference>
<evidence type="ECO:0000256" key="6">
    <source>
        <dbReference type="ARBA" id="ARBA00023134"/>
    </source>
</evidence>
<reference evidence="9 10" key="1">
    <citation type="submission" date="2023-09" db="EMBL/GenBank/DDBJ databases">
        <authorList>
            <person name="Rey-Velasco X."/>
        </authorList>
    </citation>
    <scope>NUCLEOTIDE SEQUENCE [LARGE SCALE GENOMIC DNA]</scope>
    <source>
        <strain evidence="9 10">P117</strain>
    </source>
</reference>
<dbReference type="Proteomes" id="UP001253545">
    <property type="component" value="Unassembled WGS sequence"/>
</dbReference>
<protein>
    <submittedName>
        <fullName evidence="9">Molybdenum cofactor guanylyltransferase</fullName>
        <ecNumber evidence="9">2.7.7.77</ecNumber>
    </submittedName>
</protein>
<comment type="caution">
    <text evidence="9">The sequence shown here is derived from an EMBL/GenBank/DDBJ whole genome shotgun (WGS) entry which is preliminary data.</text>
</comment>
<evidence type="ECO:0000256" key="1">
    <source>
        <dbReference type="ARBA" id="ARBA00022490"/>
    </source>
</evidence>
<evidence type="ECO:0000256" key="4">
    <source>
        <dbReference type="ARBA" id="ARBA00022741"/>
    </source>
</evidence>
<feature type="domain" description="MobA-like NTP transferase" evidence="8">
    <location>
        <begin position="20"/>
        <end position="136"/>
    </location>
</feature>
<dbReference type="InterPro" id="IPR025877">
    <property type="entry name" value="MobA-like_NTP_Trfase"/>
</dbReference>
<keyword evidence="4" id="KW-0547">Nucleotide-binding</keyword>
<evidence type="ECO:0000256" key="5">
    <source>
        <dbReference type="ARBA" id="ARBA00022842"/>
    </source>
</evidence>
<accession>A0ABU2ZSS9</accession>
<keyword evidence="6" id="KW-0342">GTP-binding</keyword>
<dbReference type="CDD" id="cd02503">
    <property type="entry name" value="MobA"/>
    <property type="match status" value="1"/>
</dbReference>
<sequence>MLTNYGSGSAPSFDHINVYACVLAGGQSRRMGRDKSALVHKDKSLLEYCLQSLSYFSFKQVLVSKGAGVLNTEGIIDQYPNAGPVGGIYSVCNSLGLVRGEYILFLPVDMPSVKPLLIDYLLTQAITHKRSCFYANAFFPIVLRFDETQHKKLLTHLSQQKTLSVKGLLESYEAKELSIPSNEQLNNINTPQDWRKFISQ</sequence>
<evidence type="ECO:0000256" key="2">
    <source>
        <dbReference type="ARBA" id="ARBA00022679"/>
    </source>
</evidence>
<organism evidence="9 10">
    <name type="scientific">Glaciecola petra</name>
    <dbReference type="NCBI Taxonomy" id="3075602"/>
    <lineage>
        <taxon>Bacteria</taxon>
        <taxon>Pseudomonadati</taxon>
        <taxon>Pseudomonadota</taxon>
        <taxon>Gammaproteobacteria</taxon>
        <taxon>Alteromonadales</taxon>
        <taxon>Alteromonadaceae</taxon>
        <taxon>Glaciecola</taxon>
    </lineage>
</organism>
<keyword evidence="9" id="KW-0548">Nucleotidyltransferase</keyword>
<dbReference type="InterPro" id="IPR013482">
    <property type="entry name" value="Molybde_CF_guanTrfase"/>
</dbReference>
<evidence type="ECO:0000259" key="8">
    <source>
        <dbReference type="Pfam" id="PF12804"/>
    </source>
</evidence>
<dbReference type="EMBL" id="JAVRHX010000003">
    <property type="protein sequence ID" value="MDT0595695.1"/>
    <property type="molecule type" value="Genomic_DNA"/>
</dbReference>
<evidence type="ECO:0000256" key="7">
    <source>
        <dbReference type="ARBA" id="ARBA00023150"/>
    </source>
</evidence>
<evidence type="ECO:0000256" key="3">
    <source>
        <dbReference type="ARBA" id="ARBA00022723"/>
    </source>
</evidence>
<keyword evidence="5" id="KW-0460">Magnesium</keyword>
<dbReference type="SUPFAM" id="SSF53448">
    <property type="entry name" value="Nucleotide-diphospho-sugar transferases"/>
    <property type="match status" value="1"/>
</dbReference>
<evidence type="ECO:0000313" key="9">
    <source>
        <dbReference type="EMBL" id="MDT0595695.1"/>
    </source>
</evidence>
<proteinExistence type="predicted"/>
<gene>
    <name evidence="9" type="ORF">RM552_12625</name>
</gene>